<dbReference type="OMA" id="GATTYCM"/>
<feature type="compositionally biased region" description="Polar residues" evidence="1">
    <location>
        <begin position="497"/>
        <end position="506"/>
    </location>
</feature>
<keyword evidence="5" id="KW-1185">Reference proteome</keyword>
<evidence type="ECO:0000256" key="2">
    <source>
        <dbReference type="SAM" id="Phobius"/>
    </source>
</evidence>
<name>K3WKM2_GLOUD</name>
<evidence type="ECO:0000256" key="1">
    <source>
        <dbReference type="SAM" id="MobiDB-lite"/>
    </source>
</evidence>
<dbReference type="eggNOG" id="ENOG502QRMH">
    <property type="taxonomic scope" value="Eukaryota"/>
</dbReference>
<dbReference type="Proteomes" id="UP000019132">
    <property type="component" value="Unassembled WGS sequence"/>
</dbReference>
<keyword evidence="2" id="KW-0472">Membrane</keyword>
<keyword evidence="2" id="KW-1133">Transmembrane helix</keyword>
<proteinExistence type="predicted"/>
<evidence type="ECO:0000313" key="4">
    <source>
        <dbReference type="EnsemblProtists" id="PYU1_T005514"/>
    </source>
</evidence>
<feature type="chain" id="PRO_5003871177" evidence="3">
    <location>
        <begin position="25"/>
        <end position="560"/>
    </location>
</feature>
<dbReference type="AlphaFoldDB" id="K3WKM2"/>
<feature type="compositionally biased region" description="Polar residues" evidence="1">
    <location>
        <begin position="460"/>
        <end position="488"/>
    </location>
</feature>
<feature type="region of interest" description="Disordered" evidence="1">
    <location>
        <begin position="348"/>
        <end position="368"/>
    </location>
</feature>
<reference evidence="4" key="3">
    <citation type="submission" date="2015-02" db="UniProtKB">
        <authorList>
            <consortium name="EnsemblProtists"/>
        </authorList>
    </citation>
    <scope>IDENTIFICATION</scope>
    <source>
        <strain evidence="4">DAOM BR144</strain>
    </source>
</reference>
<feature type="compositionally biased region" description="Basic and acidic residues" evidence="1">
    <location>
        <begin position="507"/>
        <end position="516"/>
    </location>
</feature>
<feature type="region of interest" description="Disordered" evidence="1">
    <location>
        <begin position="460"/>
        <end position="560"/>
    </location>
</feature>
<dbReference type="VEuPathDB" id="FungiDB:PYU1_G005503"/>
<feature type="compositionally biased region" description="Low complexity" evidence="1">
    <location>
        <begin position="542"/>
        <end position="560"/>
    </location>
</feature>
<keyword evidence="3" id="KW-0732">Signal</keyword>
<feature type="compositionally biased region" description="Low complexity" evidence="1">
    <location>
        <begin position="276"/>
        <end position="308"/>
    </location>
</feature>
<dbReference type="HOGENOM" id="CLU_027244_0_0_1"/>
<feature type="compositionally biased region" description="Basic and acidic residues" evidence="1">
    <location>
        <begin position="245"/>
        <end position="258"/>
    </location>
</feature>
<feature type="region of interest" description="Disordered" evidence="1">
    <location>
        <begin position="212"/>
        <end position="308"/>
    </location>
</feature>
<feature type="signal peptide" evidence="3">
    <location>
        <begin position="1"/>
        <end position="24"/>
    </location>
</feature>
<protein>
    <submittedName>
        <fullName evidence="4">Uncharacterized protein</fullName>
    </submittedName>
</protein>
<evidence type="ECO:0000256" key="3">
    <source>
        <dbReference type="SAM" id="SignalP"/>
    </source>
</evidence>
<feature type="transmembrane region" description="Helical" evidence="2">
    <location>
        <begin position="320"/>
        <end position="341"/>
    </location>
</feature>
<keyword evidence="2" id="KW-0812">Transmembrane</keyword>
<feature type="compositionally biased region" description="Pro residues" evidence="1">
    <location>
        <begin position="213"/>
        <end position="235"/>
    </location>
</feature>
<dbReference type="EMBL" id="GL376633">
    <property type="status" value="NOT_ANNOTATED_CDS"/>
    <property type="molecule type" value="Genomic_DNA"/>
</dbReference>
<accession>K3WKM2</accession>
<reference evidence="5" key="2">
    <citation type="submission" date="2010-04" db="EMBL/GenBank/DDBJ databases">
        <authorList>
            <person name="Buell R."/>
            <person name="Hamilton J."/>
            <person name="Hostetler J."/>
        </authorList>
    </citation>
    <scope>NUCLEOTIDE SEQUENCE [LARGE SCALE GENOMIC DNA]</scope>
    <source>
        <strain evidence="5">DAOM:BR144</strain>
    </source>
</reference>
<sequence>MSSAKRLMAAATLLCAALTPGVSADTNIDQGFALDGKTTYCEGAQASGSNSGSGGALGLTNLPADSAGKCPVSVTITLAATTVKQKDTVNVTWMSKVNTAVTNNLFPSTVDVATKIPKAVVSSVMKACKVGTNCQSVIDSVPTGDASAEAGVYDASGSKTMRPNQFSFSDVGDFIIVGKVVLPGDTSLNISATEFFAFQKITVVDVNTVITPSPSPSPSPSPTPAPTPAPTPTPVPSAVNGSSADDLKSSHSDGHDESNVITPSDVGAGTVKPASDDNTSSTPNGSSGKSGGTSNESSGSSSIDASTSSNAGGVFGSNSVLLGCVLAGCFVACVVGFAFVMRRRAETKMSSDKGLDSNNPPDSRGSVGMLDSGEFAVKYLENNSMRSNEQPKPTMSISPAPVVFDASLRNSELNLSADEYVHRDVSEVSSLASEQYSETMSNFDDGTHVTDNNYLQSFDWSQGDSEYQRPTSMASKESEYQRPTSMASEATGRGFSVASSAQLSDLSENRPTRLESEVSVDSYAFGPSPRSSEADSYLGGYSESSRPSSRISGMSMYSDV</sequence>
<organism evidence="4 5">
    <name type="scientific">Globisporangium ultimum (strain ATCC 200006 / CBS 805.95 / DAOM BR144)</name>
    <name type="common">Pythium ultimum</name>
    <dbReference type="NCBI Taxonomy" id="431595"/>
    <lineage>
        <taxon>Eukaryota</taxon>
        <taxon>Sar</taxon>
        <taxon>Stramenopiles</taxon>
        <taxon>Oomycota</taxon>
        <taxon>Peronosporomycetes</taxon>
        <taxon>Pythiales</taxon>
        <taxon>Pythiaceae</taxon>
        <taxon>Globisporangium</taxon>
    </lineage>
</organism>
<dbReference type="EnsemblProtists" id="PYU1_T005514">
    <property type="protein sequence ID" value="PYU1_T005514"/>
    <property type="gene ID" value="PYU1_G005503"/>
</dbReference>
<dbReference type="InParanoid" id="K3WKM2"/>
<evidence type="ECO:0000313" key="5">
    <source>
        <dbReference type="Proteomes" id="UP000019132"/>
    </source>
</evidence>
<reference evidence="5" key="1">
    <citation type="journal article" date="2010" name="Genome Biol.">
        <title>Genome sequence of the necrotrophic plant pathogen Pythium ultimum reveals original pathogenicity mechanisms and effector repertoire.</title>
        <authorList>
            <person name="Levesque C.A."/>
            <person name="Brouwer H."/>
            <person name="Cano L."/>
            <person name="Hamilton J.P."/>
            <person name="Holt C."/>
            <person name="Huitema E."/>
            <person name="Raffaele S."/>
            <person name="Robideau G.P."/>
            <person name="Thines M."/>
            <person name="Win J."/>
            <person name="Zerillo M.M."/>
            <person name="Beakes G.W."/>
            <person name="Boore J.L."/>
            <person name="Busam D."/>
            <person name="Dumas B."/>
            <person name="Ferriera S."/>
            <person name="Fuerstenberg S.I."/>
            <person name="Gachon C.M."/>
            <person name="Gaulin E."/>
            <person name="Govers F."/>
            <person name="Grenville-Briggs L."/>
            <person name="Horner N."/>
            <person name="Hostetler J."/>
            <person name="Jiang R.H."/>
            <person name="Johnson J."/>
            <person name="Krajaejun T."/>
            <person name="Lin H."/>
            <person name="Meijer H.J."/>
            <person name="Moore B."/>
            <person name="Morris P."/>
            <person name="Phuntmart V."/>
            <person name="Puiu D."/>
            <person name="Shetty J."/>
            <person name="Stajich J.E."/>
            <person name="Tripathy S."/>
            <person name="Wawra S."/>
            <person name="van West P."/>
            <person name="Whitty B.R."/>
            <person name="Coutinho P.M."/>
            <person name="Henrissat B."/>
            <person name="Martin F."/>
            <person name="Thomas P.D."/>
            <person name="Tyler B.M."/>
            <person name="De Vries R.P."/>
            <person name="Kamoun S."/>
            <person name="Yandell M."/>
            <person name="Tisserat N."/>
            <person name="Buell C.R."/>
        </authorList>
    </citation>
    <scope>NUCLEOTIDE SEQUENCE</scope>
    <source>
        <strain evidence="5">DAOM:BR144</strain>
    </source>
</reference>